<dbReference type="SUPFAM" id="SSF54506">
    <property type="entry name" value="Diaminopimelate epimerase-like"/>
    <property type="match status" value="1"/>
</dbReference>
<dbReference type="Gene3D" id="3.10.310.10">
    <property type="entry name" value="Diaminopimelate Epimerase, Chain A, domain 1"/>
    <property type="match status" value="1"/>
</dbReference>
<dbReference type="PROSITE" id="PS00218">
    <property type="entry name" value="AMINO_ACID_PERMEASE_1"/>
    <property type="match status" value="1"/>
</dbReference>
<dbReference type="EMBL" id="CAJNOG010000086">
    <property type="protein sequence ID" value="CAF0919082.1"/>
    <property type="molecule type" value="Genomic_DNA"/>
</dbReference>
<gene>
    <name evidence="7" type="ORF">JYZ213_LOCUS11510</name>
</gene>
<dbReference type="GO" id="GO:0003824">
    <property type="term" value="F:catalytic activity"/>
    <property type="evidence" value="ECO:0007669"/>
    <property type="project" value="InterPro"/>
</dbReference>
<feature type="transmembrane region" description="Helical" evidence="6">
    <location>
        <begin position="277"/>
        <end position="299"/>
    </location>
</feature>
<keyword evidence="5 6" id="KW-0472">Membrane</keyword>
<feature type="transmembrane region" description="Helical" evidence="6">
    <location>
        <begin position="192"/>
        <end position="216"/>
    </location>
</feature>
<accession>A0A814AXM3</accession>
<feature type="transmembrane region" description="Helical" evidence="6">
    <location>
        <begin position="37"/>
        <end position="56"/>
    </location>
</feature>
<keyword evidence="4 6" id="KW-1133">Transmembrane helix</keyword>
<feature type="transmembrane region" description="Helical" evidence="6">
    <location>
        <begin position="76"/>
        <end position="95"/>
    </location>
</feature>
<evidence type="ECO:0000256" key="1">
    <source>
        <dbReference type="ARBA" id="ARBA00004141"/>
    </source>
</evidence>
<evidence type="ECO:0000313" key="8">
    <source>
        <dbReference type="Proteomes" id="UP000663845"/>
    </source>
</evidence>
<feature type="transmembrane region" description="Helical" evidence="6">
    <location>
        <begin position="136"/>
        <end position="157"/>
    </location>
</feature>
<feature type="transmembrane region" description="Helical" evidence="6">
    <location>
        <begin position="237"/>
        <end position="257"/>
    </location>
</feature>
<sequence>MYANESTSLMTATGHDEEVAVEEPDIKLAEMGYKAELPRSLSFFSVLGLSFAIMAVPAGESVTLNIGLTDGGPVTILYGWILVTIISICIAASLAEICSKYPTSGGVYYWSAILANKEWAPITSWITGWLNLVGNWTLTTAICFSCGQLILSGVGLWDETYIPATWHVVLMYWTVLLISLFINIFAAKHLDFINIICVYWTGVSILIIVISVLTMAKGGRRSATYVFTEFDATSAGWPPVWAFFVGLLQSAYTLTGYGMLASMCEEVQYPEQEVPKAMVYSVVAAGIIGIIYIIPILFVMPSISKLLSIPTGQPIGYLFMTATAGELTVTRQKHSALYTLNFPARPAVKIDLPDGLLSALGSDVSPVEVYKSRDHMLVYEKESDVQKLSPNFMALAKIDTIFAVIVTAPGDKVDFVSRLFAPITGVSEDPVCGSAHCSLTPYWAERLGNNQLHAYQISARRGELWCENKGDRVLISGNAVTFLKGEISV</sequence>
<dbReference type="InterPro" id="IPR004840">
    <property type="entry name" value="Amino_acid_permease_CS"/>
</dbReference>
<keyword evidence="3 6" id="KW-0812">Transmembrane</keyword>
<dbReference type="InterPro" id="IPR002293">
    <property type="entry name" value="AA/rel_permease1"/>
</dbReference>
<keyword evidence="2" id="KW-0813">Transport</keyword>
<dbReference type="PANTHER" id="PTHR45649:SF3">
    <property type="entry name" value="POLYAMINE TRANSPORTER TPO5"/>
    <property type="match status" value="1"/>
</dbReference>
<dbReference type="PANTHER" id="PTHR45649">
    <property type="entry name" value="AMINO-ACID PERMEASE BAT1"/>
    <property type="match status" value="1"/>
</dbReference>
<dbReference type="GO" id="GO:0022857">
    <property type="term" value="F:transmembrane transporter activity"/>
    <property type="evidence" value="ECO:0007669"/>
    <property type="project" value="InterPro"/>
</dbReference>
<dbReference type="AlphaFoldDB" id="A0A814AXM3"/>
<comment type="subcellular location">
    <subcellularLocation>
        <location evidence="1">Membrane</location>
        <topology evidence="1">Multi-pass membrane protein</topology>
    </subcellularLocation>
</comment>
<feature type="transmembrane region" description="Helical" evidence="6">
    <location>
        <begin position="169"/>
        <end position="186"/>
    </location>
</feature>
<evidence type="ECO:0000313" key="7">
    <source>
        <dbReference type="EMBL" id="CAF0919082.1"/>
    </source>
</evidence>
<organism evidence="7 8">
    <name type="scientific">Adineta steineri</name>
    <dbReference type="NCBI Taxonomy" id="433720"/>
    <lineage>
        <taxon>Eukaryota</taxon>
        <taxon>Metazoa</taxon>
        <taxon>Spiralia</taxon>
        <taxon>Gnathifera</taxon>
        <taxon>Rotifera</taxon>
        <taxon>Eurotatoria</taxon>
        <taxon>Bdelloidea</taxon>
        <taxon>Adinetida</taxon>
        <taxon>Adinetidae</taxon>
        <taxon>Adineta</taxon>
    </lineage>
</organism>
<evidence type="ECO:0000256" key="3">
    <source>
        <dbReference type="ARBA" id="ARBA00022692"/>
    </source>
</evidence>
<protein>
    <submittedName>
        <fullName evidence="7">Uncharacterized protein</fullName>
    </submittedName>
</protein>
<evidence type="ECO:0000256" key="5">
    <source>
        <dbReference type="ARBA" id="ARBA00023136"/>
    </source>
</evidence>
<evidence type="ECO:0000256" key="4">
    <source>
        <dbReference type="ARBA" id="ARBA00022989"/>
    </source>
</evidence>
<name>A0A814AXM3_9BILA</name>
<evidence type="ECO:0000256" key="6">
    <source>
        <dbReference type="SAM" id="Phobius"/>
    </source>
</evidence>
<dbReference type="Proteomes" id="UP000663845">
    <property type="component" value="Unassembled WGS sequence"/>
</dbReference>
<evidence type="ECO:0000256" key="2">
    <source>
        <dbReference type="ARBA" id="ARBA00022448"/>
    </source>
</evidence>
<proteinExistence type="predicted"/>
<dbReference type="GO" id="GO:0006865">
    <property type="term" value="P:amino acid transport"/>
    <property type="evidence" value="ECO:0007669"/>
    <property type="project" value="InterPro"/>
</dbReference>
<dbReference type="GO" id="GO:0016020">
    <property type="term" value="C:membrane"/>
    <property type="evidence" value="ECO:0007669"/>
    <property type="project" value="UniProtKB-SubCell"/>
</dbReference>
<dbReference type="Pfam" id="PF13520">
    <property type="entry name" value="AA_permease_2"/>
    <property type="match status" value="1"/>
</dbReference>
<comment type="caution">
    <text evidence="7">The sequence shown here is derived from an EMBL/GenBank/DDBJ whole genome shotgun (WGS) entry which is preliminary data.</text>
</comment>
<dbReference type="Gene3D" id="1.20.1740.10">
    <property type="entry name" value="Amino acid/polyamine transporter I"/>
    <property type="match status" value="1"/>
</dbReference>
<reference evidence="7" key="1">
    <citation type="submission" date="2021-02" db="EMBL/GenBank/DDBJ databases">
        <authorList>
            <person name="Nowell W R."/>
        </authorList>
    </citation>
    <scope>NUCLEOTIDE SEQUENCE</scope>
</reference>